<feature type="transmembrane region" description="Helical" evidence="14">
    <location>
        <begin position="242"/>
        <end position="259"/>
    </location>
</feature>
<feature type="transmembrane region" description="Helical" evidence="14">
    <location>
        <begin position="125"/>
        <end position="146"/>
    </location>
</feature>
<dbReference type="InterPro" id="IPR038377">
    <property type="entry name" value="Na/Glc_symporter_sf"/>
</dbReference>
<evidence type="ECO:0008006" key="17">
    <source>
        <dbReference type="Google" id="ProtNLM"/>
    </source>
</evidence>
<evidence type="ECO:0000256" key="12">
    <source>
        <dbReference type="ARBA" id="ARBA00023201"/>
    </source>
</evidence>
<evidence type="ECO:0000313" key="15">
    <source>
        <dbReference type="Ensembl" id="ENSGMOP00000052214.1"/>
    </source>
</evidence>
<feature type="transmembrane region" description="Helical" evidence="14">
    <location>
        <begin position="6"/>
        <end position="27"/>
    </location>
</feature>
<keyword evidence="8" id="KW-0915">Sodium</keyword>
<dbReference type="GeneTree" id="ENSGT00940000163454"/>
<dbReference type="Ensembl" id="ENSGMOT00000041221.1">
    <property type="protein sequence ID" value="ENSGMOP00000052214.1"/>
    <property type="gene ID" value="ENSGMOG00000033398.1"/>
</dbReference>
<proteinExistence type="inferred from homology"/>
<keyword evidence="3" id="KW-0813">Transport</keyword>
<feature type="transmembrane region" description="Helical" evidence="14">
    <location>
        <begin position="483"/>
        <end position="506"/>
    </location>
</feature>
<keyword evidence="12" id="KW-0739">Sodium transport</keyword>
<evidence type="ECO:0000256" key="13">
    <source>
        <dbReference type="RuleBase" id="RU362091"/>
    </source>
</evidence>
<feature type="transmembrane region" description="Helical" evidence="14">
    <location>
        <begin position="409"/>
        <end position="432"/>
    </location>
</feature>
<comment type="similarity">
    <text evidence="2 13">Belongs to the sodium:solute symporter (SSF) (TC 2.A.21) family.</text>
</comment>
<evidence type="ECO:0000256" key="8">
    <source>
        <dbReference type="ARBA" id="ARBA00023053"/>
    </source>
</evidence>
<keyword evidence="10 14" id="KW-0472">Membrane</keyword>
<evidence type="ECO:0000256" key="5">
    <source>
        <dbReference type="ARBA" id="ARBA00022847"/>
    </source>
</evidence>
<evidence type="ECO:0000256" key="2">
    <source>
        <dbReference type="ARBA" id="ARBA00006434"/>
    </source>
</evidence>
<feature type="transmembrane region" description="Helical" evidence="14">
    <location>
        <begin position="195"/>
        <end position="215"/>
    </location>
</feature>
<dbReference type="GO" id="GO:0008292">
    <property type="term" value="P:acetylcholine biosynthetic process"/>
    <property type="evidence" value="ECO:0007669"/>
    <property type="project" value="TreeGrafter"/>
</dbReference>
<keyword evidence="7 14" id="KW-1133">Transmembrane helix</keyword>
<dbReference type="AlphaFoldDB" id="A0A8C5BWY2"/>
<name>A0A8C5BWY2_GADMO</name>
<dbReference type="PROSITE" id="PS50283">
    <property type="entry name" value="NA_SOLUT_SYMP_3"/>
    <property type="match status" value="1"/>
</dbReference>
<sequence>MALNVPGVVVMVFFYLMVLGTGIWASFKSKRESKKSSADQVEMTLLGNRGIHLVVGMFTMTATWIGGGFFFSLAEAAYNPSLGVQEVILMVIANITGFIVCGTVFTKPMRDRRFVTMLDPFHIKYGKGVACPFTILSLISDLIWLPTTLIPLGAVMSVILDISYTVSIWISAAVAITYTLLGGLYSVAYTDVIQLILMFFSAWLCVPFVLMSPAASSVSNTTLDLNSTGYPPWVGTWEEDSLLMKGDTFLFLAFGFLASQPVHQRILSASSSLTAKLSCYAAAVALVVFAIPPAIIGGVAVIADWNKTSYGSPSPFERGDGVIIFPIALNYLTPPYIGIIGISAVAAAVMSSTDSALLSAASTFSNNIYKNILRPQASQREMQWVIRAVVLVMGVAGTSLTFTKKGTLVMWYIGASMTYNFLLPQLICVLFLDKANGYGSLTGFVVSLVLRLLCGWPSLGIPAVLHLPGGSFEDGVHVQRFPVNTLCVLCSLACILTFSYLTALLFDQGIIPEAWDVLNFLKLPRKTPNLVAFWAA</sequence>
<dbReference type="CDD" id="cd11474">
    <property type="entry name" value="SLC5sbd_CHT"/>
    <property type="match status" value="1"/>
</dbReference>
<dbReference type="GO" id="GO:0005307">
    <property type="term" value="F:choline:sodium symporter activity"/>
    <property type="evidence" value="ECO:0007669"/>
    <property type="project" value="TreeGrafter"/>
</dbReference>
<dbReference type="InterPro" id="IPR001734">
    <property type="entry name" value="Na/solute_symporter"/>
</dbReference>
<evidence type="ECO:0000313" key="16">
    <source>
        <dbReference type="Proteomes" id="UP000694546"/>
    </source>
</evidence>
<evidence type="ECO:0000256" key="14">
    <source>
        <dbReference type="SAM" id="Phobius"/>
    </source>
</evidence>
<evidence type="ECO:0000256" key="1">
    <source>
        <dbReference type="ARBA" id="ARBA00004141"/>
    </source>
</evidence>
<keyword evidence="9" id="KW-0406">Ion transport</keyword>
<accession>A0A8C5BWY2</accession>
<protein>
    <recommendedName>
        <fullName evidence="17">High-affinity choline transporter 1-like</fullName>
    </recommendedName>
</protein>
<evidence type="ECO:0000256" key="3">
    <source>
        <dbReference type="ARBA" id="ARBA00022448"/>
    </source>
</evidence>
<evidence type="ECO:0000256" key="10">
    <source>
        <dbReference type="ARBA" id="ARBA00023136"/>
    </source>
</evidence>
<dbReference type="Pfam" id="PF00474">
    <property type="entry name" value="SSF"/>
    <property type="match status" value="1"/>
</dbReference>
<feature type="transmembrane region" description="Helical" evidence="14">
    <location>
        <begin position="166"/>
        <end position="188"/>
    </location>
</feature>
<organism evidence="15 16">
    <name type="scientific">Gadus morhua</name>
    <name type="common">Atlantic cod</name>
    <dbReference type="NCBI Taxonomy" id="8049"/>
    <lineage>
        <taxon>Eukaryota</taxon>
        <taxon>Metazoa</taxon>
        <taxon>Chordata</taxon>
        <taxon>Craniata</taxon>
        <taxon>Vertebrata</taxon>
        <taxon>Euteleostomi</taxon>
        <taxon>Actinopterygii</taxon>
        <taxon>Neopterygii</taxon>
        <taxon>Teleostei</taxon>
        <taxon>Neoteleostei</taxon>
        <taxon>Acanthomorphata</taxon>
        <taxon>Zeiogadaria</taxon>
        <taxon>Gadariae</taxon>
        <taxon>Gadiformes</taxon>
        <taxon>Gadoidei</taxon>
        <taxon>Gadidae</taxon>
        <taxon>Gadus</taxon>
    </lineage>
</organism>
<feature type="transmembrane region" description="Helical" evidence="14">
    <location>
        <begin position="384"/>
        <end position="403"/>
    </location>
</feature>
<evidence type="ECO:0000256" key="9">
    <source>
        <dbReference type="ARBA" id="ARBA00023065"/>
    </source>
</evidence>
<keyword evidence="5" id="KW-0769">Symport</keyword>
<evidence type="ECO:0000256" key="11">
    <source>
        <dbReference type="ARBA" id="ARBA00023180"/>
    </source>
</evidence>
<keyword evidence="6" id="KW-0530">Neurotransmitter biosynthesis</keyword>
<feature type="transmembrane region" description="Helical" evidence="14">
    <location>
        <begin position="53"/>
        <end position="74"/>
    </location>
</feature>
<comment type="subcellular location">
    <subcellularLocation>
        <location evidence="1">Membrane</location>
        <topology evidence="1">Multi-pass membrane protein</topology>
    </subcellularLocation>
</comment>
<reference evidence="15" key="1">
    <citation type="submission" date="2025-08" db="UniProtKB">
        <authorList>
            <consortium name="Ensembl"/>
        </authorList>
    </citation>
    <scope>IDENTIFICATION</scope>
</reference>
<feature type="transmembrane region" description="Helical" evidence="14">
    <location>
        <begin position="86"/>
        <end position="105"/>
    </location>
</feature>
<feature type="transmembrane region" description="Helical" evidence="14">
    <location>
        <begin position="280"/>
        <end position="303"/>
    </location>
</feature>
<keyword evidence="4 14" id="KW-0812">Transmembrane</keyword>
<dbReference type="Gene3D" id="1.20.1730.10">
    <property type="entry name" value="Sodium/glucose cotransporter"/>
    <property type="match status" value="1"/>
</dbReference>
<dbReference type="Proteomes" id="UP000694546">
    <property type="component" value="Chromosome 2"/>
</dbReference>
<feature type="transmembrane region" description="Helical" evidence="14">
    <location>
        <begin position="444"/>
        <end position="463"/>
    </location>
</feature>
<dbReference type="OMA" id="VACPFTI"/>
<keyword evidence="16" id="KW-1185">Reference proteome</keyword>
<reference evidence="15" key="2">
    <citation type="submission" date="2025-09" db="UniProtKB">
        <authorList>
            <consortium name="Ensembl"/>
        </authorList>
    </citation>
    <scope>IDENTIFICATION</scope>
</reference>
<evidence type="ECO:0000256" key="6">
    <source>
        <dbReference type="ARBA" id="ARBA00022979"/>
    </source>
</evidence>
<dbReference type="GO" id="GO:0005886">
    <property type="term" value="C:plasma membrane"/>
    <property type="evidence" value="ECO:0007669"/>
    <property type="project" value="TreeGrafter"/>
</dbReference>
<feature type="transmembrane region" description="Helical" evidence="14">
    <location>
        <begin position="323"/>
        <end position="349"/>
    </location>
</feature>
<keyword evidence="11" id="KW-0325">Glycoprotein</keyword>
<evidence type="ECO:0000256" key="4">
    <source>
        <dbReference type="ARBA" id="ARBA00022692"/>
    </source>
</evidence>
<evidence type="ECO:0000256" key="7">
    <source>
        <dbReference type="ARBA" id="ARBA00022989"/>
    </source>
</evidence>
<dbReference type="PANTHER" id="PTHR45897">
    <property type="entry name" value="HIGH-AFFINITY CHOLINE TRANSPORTER 1"/>
    <property type="match status" value="1"/>
</dbReference>
<dbReference type="InterPro" id="IPR052244">
    <property type="entry name" value="Choline_transporter"/>
</dbReference>
<dbReference type="PANTHER" id="PTHR45897:SF5">
    <property type="entry name" value="HIGH AFFINITY CHOLINE TRANSPORTER 1"/>
    <property type="match status" value="1"/>
</dbReference>